<name>A0AAW0JF81_QUESU</name>
<gene>
    <name evidence="2" type="ORF">CFP56_033506</name>
</gene>
<organism evidence="2 3">
    <name type="scientific">Quercus suber</name>
    <name type="common">Cork oak</name>
    <dbReference type="NCBI Taxonomy" id="58331"/>
    <lineage>
        <taxon>Eukaryota</taxon>
        <taxon>Viridiplantae</taxon>
        <taxon>Streptophyta</taxon>
        <taxon>Embryophyta</taxon>
        <taxon>Tracheophyta</taxon>
        <taxon>Spermatophyta</taxon>
        <taxon>Magnoliopsida</taxon>
        <taxon>eudicotyledons</taxon>
        <taxon>Gunneridae</taxon>
        <taxon>Pentapetalae</taxon>
        <taxon>rosids</taxon>
        <taxon>fabids</taxon>
        <taxon>Fagales</taxon>
        <taxon>Fagaceae</taxon>
        <taxon>Quercus</taxon>
    </lineage>
</organism>
<evidence type="ECO:0000256" key="1">
    <source>
        <dbReference type="SAM" id="MobiDB-lite"/>
    </source>
</evidence>
<accession>A0AAW0JF81</accession>
<proteinExistence type="predicted"/>
<evidence type="ECO:0000313" key="2">
    <source>
        <dbReference type="EMBL" id="KAK7825337.1"/>
    </source>
</evidence>
<dbReference type="Proteomes" id="UP000237347">
    <property type="component" value="Unassembled WGS sequence"/>
</dbReference>
<reference evidence="2 3" key="1">
    <citation type="journal article" date="2018" name="Sci. Data">
        <title>The draft genome sequence of cork oak.</title>
        <authorList>
            <person name="Ramos A.M."/>
            <person name="Usie A."/>
            <person name="Barbosa P."/>
            <person name="Barros P.M."/>
            <person name="Capote T."/>
            <person name="Chaves I."/>
            <person name="Simoes F."/>
            <person name="Abreu I."/>
            <person name="Carrasquinho I."/>
            <person name="Faro C."/>
            <person name="Guimaraes J.B."/>
            <person name="Mendonca D."/>
            <person name="Nobrega F."/>
            <person name="Rodrigues L."/>
            <person name="Saibo N.J.M."/>
            <person name="Varela M.C."/>
            <person name="Egas C."/>
            <person name="Matos J."/>
            <person name="Miguel C.M."/>
            <person name="Oliveira M.M."/>
            <person name="Ricardo C.P."/>
            <person name="Goncalves S."/>
        </authorList>
    </citation>
    <scope>NUCLEOTIDE SEQUENCE [LARGE SCALE GENOMIC DNA]</scope>
    <source>
        <strain evidence="3">cv. HL8</strain>
    </source>
</reference>
<feature type="compositionally biased region" description="Pro residues" evidence="1">
    <location>
        <begin position="46"/>
        <end position="59"/>
    </location>
</feature>
<dbReference type="AlphaFoldDB" id="A0AAW0JF81"/>
<evidence type="ECO:0000313" key="3">
    <source>
        <dbReference type="Proteomes" id="UP000237347"/>
    </source>
</evidence>
<feature type="region of interest" description="Disordered" evidence="1">
    <location>
        <begin position="27"/>
        <end position="66"/>
    </location>
</feature>
<keyword evidence="3" id="KW-1185">Reference proteome</keyword>
<protein>
    <submittedName>
        <fullName evidence="2">Uncharacterized protein</fullName>
    </submittedName>
</protein>
<dbReference type="EMBL" id="PKMF04000577">
    <property type="protein sequence ID" value="KAK7825337.1"/>
    <property type="molecule type" value="Genomic_DNA"/>
</dbReference>
<comment type="caution">
    <text evidence="2">The sequence shown here is derived from an EMBL/GenBank/DDBJ whole genome shotgun (WGS) entry which is preliminary data.</text>
</comment>
<sequence length="87" mass="9403">MSCYTIQPLSPLTLPFSSRSFTLPSLQSDRHTVHSQPLTTTSPLLLSPPPPPPPPPPPLSLQNPCLNHALRTHGSNPFASKPGPIFF</sequence>